<dbReference type="EMBL" id="JAGGLT010000002">
    <property type="protein sequence ID" value="MBP2070864.1"/>
    <property type="molecule type" value="Genomic_DNA"/>
</dbReference>
<sequence length="190" mass="22320">MNIFELINEDKQEKLVQQEFAIMLNNKKIKLAFDVMQYGVLVLTKENKIDKLMEEVKVQIQNIPVVTCKGNYFCFGSEKIRIKNPRVLDDVLETKLAEPFVLLWHKEKQFFDLRMYSRVHSYALFTFDVPRKNSFYDTYEIMLIDKEVFNVDVYKQCFDFDILVKGSSIKDLVGISVRGRGLSADSFVVF</sequence>
<organism evidence="1 2">
    <name type="scientific">Thermoanaerobacterium butyriciformans</name>
    <dbReference type="NCBI Taxonomy" id="1702242"/>
    <lineage>
        <taxon>Bacteria</taxon>
        <taxon>Bacillati</taxon>
        <taxon>Bacillota</taxon>
        <taxon>Clostridia</taxon>
        <taxon>Thermoanaerobacterales</taxon>
        <taxon>Thermoanaerobacteraceae</taxon>
        <taxon>Thermoanaerobacterium</taxon>
    </lineage>
</organism>
<gene>
    <name evidence="1" type="ORF">J2Z80_000362</name>
</gene>
<evidence type="ECO:0000313" key="2">
    <source>
        <dbReference type="Proteomes" id="UP001166402"/>
    </source>
</evidence>
<reference evidence="1" key="1">
    <citation type="submission" date="2021-03" db="EMBL/GenBank/DDBJ databases">
        <title>Genomic Encyclopedia of Type Strains, Phase IV (KMG-IV): sequencing the most valuable type-strain genomes for metagenomic binning, comparative biology and taxonomic classification.</title>
        <authorList>
            <person name="Goeker M."/>
        </authorList>
    </citation>
    <scope>NUCLEOTIDE SEQUENCE</scope>
    <source>
        <strain evidence="1">DSM 101588</strain>
    </source>
</reference>
<name>A0ABS4NCD5_9THEO</name>
<accession>A0ABS4NCD5</accession>
<comment type="caution">
    <text evidence="1">The sequence shown here is derived from an EMBL/GenBank/DDBJ whole genome shotgun (WGS) entry which is preliminary data.</text>
</comment>
<evidence type="ECO:0000313" key="1">
    <source>
        <dbReference type="EMBL" id="MBP2070864.1"/>
    </source>
</evidence>
<protein>
    <submittedName>
        <fullName evidence="1">Uncharacterized protein</fullName>
    </submittedName>
</protein>
<proteinExistence type="predicted"/>
<dbReference type="RefSeq" id="WP_209452831.1">
    <property type="nucleotide sequence ID" value="NZ_JAGGLT010000002.1"/>
</dbReference>
<dbReference type="Proteomes" id="UP001166402">
    <property type="component" value="Unassembled WGS sequence"/>
</dbReference>
<keyword evidence="2" id="KW-1185">Reference proteome</keyword>